<gene>
    <name evidence="1" type="ORF">BpHYR1_014299</name>
</gene>
<protein>
    <submittedName>
        <fullName evidence="1">Uncharacterized protein</fullName>
    </submittedName>
</protein>
<evidence type="ECO:0000313" key="1">
    <source>
        <dbReference type="EMBL" id="RNA18877.1"/>
    </source>
</evidence>
<comment type="caution">
    <text evidence="1">The sequence shown here is derived from an EMBL/GenBank/DDBJ whole genome shotgun (WGS) entry which is preliminary data.</text>
</comment>
<proteinExistence type="predicted"/>
<evidence type="ECO:0000313" key="2">
    <source>
        <dbReference type="Proteomes" id="UP000276133"/>
    </source>
</evidence>
<dbReference type="EMBL" id="REGN01004161">
    <property type="protein sequence ID" value="RNA18877.1"/>
    <property type="molecule type" value="Genomic_DNA"/>
</dbReference>
<dbReference type="AlphaFoldDB" id="A0A3M7R5L7"/>
<sequence>MNKKIVTNIEKIKHPHNGVDILTNLDLKPRLYSSSNLAISGKRRSVMDSNLYIFPNSERSVLLVRIGDAQSSAKISMGDISDR</sequence>
<reference evidence="1 2" key="1">
    <citation type="journal article" date="2018" name="Sci. Rep.">
        <title>Genomic signatures of local adaptation to the degree of environmental predictability in rotifers.</title>
        <authorList>
            <person name="Franch-Gras L."/>
            <person name="Hahn C."/>
            <person name="Garcia-Roger E.M."/>
            <person name="Carmona M.J."/>
            <person name="Serra M."/>
            <person name="Gomez A."/>
        </authorList>
    </citation>
    <scope>NUCLEOTIDE SEQUENCE [LARGE SCALE GENOMIC DNA]</scope>
    <source>
        <strain evidence="1">HYR1</strain>
    </source>
</reference>
<accession>A0A3M7R5L7</accession>
<keyword evidence="2" id="KW-1185">Reference proteome</keyword>
<name>A0A3M7R5L7_BRAPC</name>
<dbReference type="Proteomes" id="UP000276133">
    <property type="component" value="Unassembled WGS sequence"/>
</dbReference>
<organism evidence="1 2">
    <name type="scientific">Brachionus plicatilis</name>
    <name type="common">Marine rotifer</name>
    <name type="synonym">Brachionus muelleri</name>
    <dbReference type="NCBI Taxonomy" id="10195"/>
    <lineage>
        <taxon>Eukaryota</taxon>
        <taxon>Metazoa</taxon>
        <taxon>Spiralia</taxon>
        <taxon>Gnathifera</taxon>
        <taxon>Rotifera</taxon>
        <taxon>Eurotatoria</taxon>
        <taxon>Monogononta</taxon>
        <taxon>Pseudotrocha</taxon>
        <taxon>Ploima</taxon>
        <taxon>Brachionidae</taxon>
        <taxon>Brachionus</taxon>
    </lineage>
</organism>